<dbReference type="AlphaFoldDB" id="A0A9W8CDM2"/>
<dbReference type="PANTHER" id="PTHR33110">
    <property type="entry name" value="F-BOX/KELCH-REPEAT PROTEIN-RELATED"/>
    <property type="match status" value="1"/>
</dbReference>
<protein>
    <recommendedName>
        <fullName evidence="1">KIB1-4 beta-propeller domain-containing protein</fullName>
    </recommendedName>
</protein>
<evidence type="ECO:0000313" key="3">
    <source>
        <dbReference type="Proteomes" id="UP001164776"/>
    </source>
</evidence>
<name>A0A9W8CDM2_9POAL</name>
<evidence type="ECO:0000313" key="2">
    <source>
        <dbReference type="EMBL" id="KAJ1254305.1"/>
    </source>
</evidence>
<dbReference type="OrthoDB" id="677441at2759"/>
<keyword evidence="3" id="KW-1185">Reference proteome</keyword>
<accession>A0A9W8CDM2</accession>
<gene>
    <name evidence="2" type="ORF">BS78_K091100</name>
</gene>
<reference evidence="2 3" key="1">
    <citation type="submission" date="2022-10" db="EMBL/GenBank/DDBJ databases">
        <title>WGS assembly of Paspalum vaginatum 540-79.</title>
        <authorList>
            <person name="Sun G."/>
            <person name="Wase N."/>
            <person name="Shu S."/>
            <person name="Jenkins J."/>
            <person name="Zhou B."/>
            <person name="Torres-Rodriguez J."/>
            <person name="Chen C."/>
            <person name="Sandor L."/>
            <person name="Plott C."/>
            <person name="Yoshinga Y."/>
            <person name="Daum C."/>
            <person name="Qi P."/>
            <person name="Barry K."/>
            <person name="Lipzen A."/>
            <person name="Berry L."/>
            <person name="Pedersen C."/>
            <person name="Gottilla T."/>
            <person name="Foltz A."/>
            <person name="Yu H."/>
            <person name="O'Malley R."/>
            <person name="Zhang C."/>
            <person name="Devos K."/>
            <person name="Sigmon B."/>
            <person name="Yu B."/>
            <person name="Obata T."/>
            <person name="Schmutz J."/>
            <person name="Schnable J."/>
        </authorList>
    </citation>
    <scope>NUCLEOTIDE SEQUENCE [LARGE SCALE GENOMIC DNA]</scope>
    <source>
        <strain evidence="3">cv. 540-79</strain>
    </source>
</reference>
<dbReference type="InterPro" id="IPR005174">
    <property type="entry name" value="KIB1-4_b-propeller"/>
</dbReference>
<comment type="caution">
    <text evidence="2">The sequence shown here is derived from an EMBL/GenBank/DDBJ whole genome shotgun (WGS) entry which is preliminary data.</text>
</comment>
<dbReference type="EMBL" id="MU630165">
    <property type="protein sequence ID" value="KAJ1254305.1"/>
    <property type="molecule type" value="Genomic_DNA"/>
</dbReference>
<sequence length="415" mass="45148">MAFLPCISTTDEESYRSNLTARVACPRPAPEPGCTAAPPRLGPLAAQHCRRDLQPELVGLVLGRLPLADRVRLGAALRHEPLPPPLPWLTLLDCTFLSIVPAAAGGGGEVHSIRMPLPKDYCCCHGSVGNWLFFMHLGREFSLMNPFSKDALAVRLPKEAYPPGRLTSAKPPLLSSTPQEDLSPDSLFAILITTSGDEFGSFDDQSVISLSRTLTASAFRMPEGEHVSDIAFVDGKLYALSLKKLFVLEIDSAYKGRPRALPMKCVANAVDNPGLLRRSVDGKNHVCAYWSYHAESGGNCCTDRMDNSRTLSFEAFELAKSSDRWTRVNTLGGQALFVGTISKSLLAPECGAQEDCIYFVCDYDNGNRRVDPLRDSGVFDLTNGMITPLIKDTAVVRPAQARGGCVAWFFPTKVA</sequence>
<dbReference type="Proteomes" id="UP001164776">
    <property type="component" value="Unassembled WGS sequence"/>
</dbReference>
<organism evidence="2 3">
    <name type="scientific">Paspalum vaginatum</name>
    <name type="common">seashore paspalum</name>
    <dbReference type="NCBI Taxonomy" id="158149"/>
    <lineage>
        <taxon>Eukaryota</taxon>
        <taxon>Viridiplantae</taxon>
        <taxon>Streptophyta</taxon>
        <taxon>Embryophyta</taxon>
        <taxon>Tracheophyta</taxon>
        <taxon>Spermatophyta</taxon>
        <taxon>Magnoliopsida</taxon>
        <taxon>Liliopsida</taxon>
        <taxon>Poales</taxon>
        <taxon>Poaceae</taxon>
        <taxon>PACMAD clade</taxon>
        <taxon>Panicoideae</taxon>
        <taxon>Andropogonodae</taxon>
        <taxon>Paspaleae</taxon>
        <taxon>Paspalinae</taxon>
        <taxon>Paspalum</taxon>
    </lineage>
</organism>
<feature type="domain" description="KIB1-4 beta-propeller" evidence="1">
    <location>
        <begin position="108"/>
        <end position="380"/>
    </location>
</feature>
<proteinExistence type="predicted"/>
<evidence type="ECO:0000259" key="1">
    <source>
        <dbReference type="Pfam" id="PF03478"/>
    </source>
</evidence>
<dbReference type="PANTHER" id="PTHR33110:SF65">
    <property type="entry name" value="DUF295 DOMAIN-CONTAINING PROTEIN"/>
    <property type="match status" value="1"/>
</dbReference>
<dbReference type="Pfam" id="PF03478">
    <property type="entry name" value="Beta-prop_KIB1-4"/>
    <property type="match status" value="1"/>
</dbReference>